<gene>
    <name evidence="1" type="ORF">LEA_11702</name>
</gene>
<sequence>MLSEIFKLFWKTVERKDARRINSQTPPTEIEQFCDIQYIDDGLWQHRLDVYSKFGKLSHRPVIIDIHGGGWMYGTKEINKNY</sequence>
<comment type="caution">
    <text evidence="1">The sequence shown here is derived from an EMBL/GenBank/DDBJ whole genome shotgun (WGS) entry which is preliminary data.</text>
</comment>
<reference evidence="1" key="1">
    <citation type="journal article" date="2013" name="Environ. Microbiol.">
        <title>Microbiota from the distal guts of lean and obese adolescents exhibit partial functional redundancy besides clear differences in community structure.</title>
        <authorList>
            <person name="Ferrer M."/>
            <person name="Ruiz A."/>
            <person name="Lanza F."/>
            <person name="Haange S.B."/>
            <person name="Oberbach A."/>
            <person name="Till H."/>
            <person name="Bargiela R."/>
            <person name="Campoy C."/>
            <person name="Segura M.T."/>
            <person name="Richter M."/>
            <person name="von Bergen M."/>
            <person name="Seifert J."/>
            <person name="Suarez A."/>
        </authorList>
    </citation>
    <scope>NUCLEOTIDE SEQUENCE</scope>
</reference>
<organism evidence="1">
    <name type="scientific">human gut metagenome</name>
    <dbReference type="NCBI Taxonomy" id="408170"/>
    <lineage>
        <taxon>unclassified sequences</taxon>
        <taxon>metagenomes</taxon>
        <taxon>organismal metagenomes</taxon>
    </lineage>
</organism>
<dbReference type="AlphaFoldDB" id="K1T8J2"/>
<protein>
    <submittedName>
        <fullName evidence="1">Esterase/lipase</fullName>
    </submittedName>
</protein>
<proteinExistence type="predicted"/>
<dbReference type="SUPFAM" id="SSF53474">
    <property type="entry name" value="alpha/beta-Hydrolases"/>
    <property type="match status" value="1"/>
</dbReference>
<dbReference type="EMBL" id="AJWY01007898">
    <property type="protein sequence ID" value="EKC62710.1"/>
    <property type="molecule type" value="Genomic_DNA"/>
</dbReference>
<dbReference type="InterPro" id="IPR029058">
    <property type="entry name" value="AB_hydrolase_fold"/>
</dbReference>
<name>K1T8J2_9ZZZZ</name>
<evidence type="ECO:0000313" key="1">
    <source>
        <dbReference type="EMBL" id="EKC62710.1"/>
    </source>
</evidence>
<accession>K1T8J2</accession>
<dbReference type="Gene3D" id="3.40.50.1820">
    <property type="entry name" value="alpha/beta hydrolase"/>
    <property type="match status" value="1"/>
</dbReference>